<comment type="function">
    <text evidence="7">Releases the supercoiling and torsional tension of DNA, which is introduced during the DNA replication and transcription, by transiently cleaving and rejoining one strand of the DNA duplex. Introduces a single-strand break via transesterification at a target site in duplex DNA. The scissile phosphodiester is attacked by the catalytic tyrosine of the enzyme, resulting in the formation of a DNA-(5'-phosphotyrosyl)-enzyme intermediate and the expulsion of a 3'-OH DNA strand. The free DNA strand then undergoes passage around the unbroken strand, thus removing DNA supercoils. Finally, in the religation step, the DNA 3'-OH attacks the covalent intermediate to expel the active-site tyrosine and restore the DNA phosphodiester backbone.</text>
</comment>
<organism evidence="11 12">
    <name type="scientific">Geomonas diazotrophica</name>
    <dbReference type="NCBI Taxonomy" id="2843197"/>
    <lineage>
        <taxon>Bacteria</taxon>
        <taxon>Pseudomonadati</taxon>
        <taxon>Thermodesulfobacteriota</taxon>
        <taxon>Desulfuromonadia</taxon>
        <taxon>Geobacterales</taxon>
        <taxon>Geobacteraceae</taxon>
        <taxon>Geomonas</taxon>
    </lineage>
</organism>
<comment type="subunit">
    <text evidence="7">Monomer.</text>
</comment>
<dbReference type="SMART" id="SM00436">
    <property type="entry name" value="TOP1Bc"/>
    <property type="match status" value="1"/>
</dbReference>
<evidence type="ECO:0000256" key="6">
    <source>
        <dbReference type="ARBA" id="ARBA00022842"/>
    </source>
</evidence>
<feature type="region of interest" description="Interaction with DNA" evidence="7">
    <location>
        <begin position="168"/>
        <end position="173"/>
    </location>
</feature>
<feature type="site" description="Interaction with DNA" evidence="7">
    <location>
        <position position="160"/>
    </location>
</feature>
<keyword evidence="6" id="KW-0460">Magnesium</keyword>
<keyword evidence="7" id="KW-0238">DNA-binding</keyword>
<accession>A0ABX8JKK8</accession>
<feature type="active site" description="O-(5'-phospho-DNA)-tyrosine intermediate" evidence="7">
    <location>
        <position position="329"/>
    </location>
</feature>
<dbReference type="InterPro" id="IPR013498">
    <property type="entry name" value="Topo_IA_Znf"/>
</dbReference>
<feature type="site" description="Interaction with DNA" evidence="7">
    <location>
        <position position="148"/>
    </location>
</feature>
<dbReference type="InterPro" id="IPR034149">
    <property type="entry name" value="TOPRIM_TopoI"/>
</dbReference>
<evidence type="ECO:0000259" key="9">
    <source>
        <dbReference type="PROSITE" id="PS50880"/>
    </source>
</evidence>
<dbReference type="EMBL" id="CP076724">
    <property type="protein sequence ID" value="QWV98915.1"/>
    <property type="molecule type" value="Genomic_DNA"/>
</dbReference>
<dbReference type="InterPro" id="IPR023406">
    <property type="entry name" value="Topo_IA_AS"/>
</dbReference>
<dbReference type="InterPro" id="IPR028612">
    <property type="entry name" value="Topoisom_1_IA"/>
</dbReference>
<dbReference type="PROSITE" id="PS52039">
    <property type="entry name" value="TOPO_IA_2"/>
    <property type="match status" value="1"/>
</dbReference>
<evidence type="ECO:0000256" key="1">
    <source>
        <dbReference type="ARBA" id="ARBA00000213"/>
    </source>
</evidence>
<dbReference type="InterPro" id="IPR003601">
    <property type="entry name" value="Topo_IA_2"/>
</dbReference>
<evidence type="ECO:0000259" key="10">
    <source>
        <dbReference type="PROSITE" id="PS52039"/>
    </source>
</evidence>
<feature type="region of interest" description="Disordered" evidence="8">
    <location>
        <begin position="272"/>
        <end position="292"/>
    </location>
</feature>
<dbReference type="PROSITE" id="PS00396">
    <property type="entry name" value="TOPO_IA_1"/>
    <property type="match status" value="1"/>
</dbReference>
<keyword evidence="7" id="KW-0413">Isomerase</keyword>
<dbReference type="HAMAP" id="MF_00952">
    <property type="entry name" value="Topoisom_1_prok"/>
    <property type="match status" value="1"/>
</dbReference>
<dbReference type="EC" id="5.6.2.1" evidence="7"/>
<keyword evidence="12" id="KW-1185">Reference proteome</keyword>
<evidence type="ECO:0000256" key="7">
    <source>
        <dbReference type="HAMAP-Rule" id="MF_00952"/>
    </source>
</evidence>
<dbReference type="InterPro" id="IPR003602">
    <property type="entry name" value="Topo_IA_DNA-bd_dom"/>
</dbReference>
<dbReference type="InterPro" id="IPR000380">
    <property type="entry name" value="Topo_IA"/>
</dbReference>
<comment type="catalytic activity">
    <reaction evidence="1 7">
        <text>ATP-independent breakage of single-stranded DNA, followed by passage and rejoining.</text>
        <dbReference type="EC" id="5.6.2.1"/>
    </reaction>
</comment>
<feature type="site" description="Interaction with DNA" evidence="7">
    <location>
        <position position="144"/>
    </location>
</feature>
<dbReference type="InterPro" id="IPR006171">
    <property type="entry name" value="TOPRIM_dom"/>
</dbReference>
<evidence type="ECO:0000256" key="3">
    <source>
        <dbReference type="ARBA" id="ARBA00022723"/>
    </source>
</evidence>
<gene>
    <name evidence="7 11" type="primary">topA</name>
    <name evidence="11" type="ORF">KP005_06450</name>
</gene>
<feature type="domain" description="Toprim" evidence="9">
    <location>
        <begin position="3"/>
        <end position="118"/>
    </location>
</feature>
<evidence type="ECO:0000256" key="8">
    <source>
        <dbReference type="SAM" id="MobiDB-lite"/>
    </source>
</evidence>
<dbReference type="CDD" id="cd03363">
    <property type="entry name" value="TOPRIM_TopoIA_TopoI"/>
    <property type="match status" value="1"/>
</dbReference>
<dbReference type="InterPro" id="IPR013497">
    <property type="entry name" value="Topo_IA_cen"/>
</dbReference>
<dbReference type="CDD" id="cd00186">
    <property type="entry name" value="TOP1Ac"/>
    <property type="match status" value="1"/>
</dbReference>
<dbReference type="PANTHER" id="PTHR42785">
    <property type="entry name" value="DNA TOPOISOMERASE, TYPE IA, CORE"/>
    <property type="match status" value="1"/>
</dbReference>
<evidence type="ECO:0000313" key="11">
    <source>
        <dbReference type="EMBL" id="QWV98915.1"/>
    </source>
</evidence>
<dbReference type="Pfam" id="PF01131">
    <property type="entry name" value="Topoisom_bac"/>
    <property type="match status" value="1"/>
</dbReference>
<evidence type="ECO:0000256" key="4">
    <source>
        <dbReference type="ARBA" id="ARBA00022771"/>
    </source>
</evidence>
<evidence type="ECO:0000313" key="12">
    <source>
        <dbReference type="Proteomes" id="UP000683493"/>
    </source>
</evidence>
<feature type="domain" description="Topo IA-type catalytic" evidence="10">
    <location>
        <begin position="134"/>
        <end position="593"/>
    </location>
</feature>
<comment type="similarity">
    <text evidence="2 7">Belongs to the type IA topoisomerase family.</text>
</comment>
<dbReference type="SMART" id="SM00437">
    <property type="entry name" value="TOP1Ac"/>
    <property type="match status" value="1"/>
</dbReference>
<dbReference type="PROSITE" id="PS50880">
    <property type="entry name" value="TOPRIM"/>
    <property type="match status" value="1"/>
</dbReference>
<sequence>MSQNLVIVESPAKAKTIEKFLGPDYKVLASFGHVRALPSKQGSVDVEHDFEPKYAVLPESKKHIDAIKKEMKGISSLLLATDPDREGEAISWHLLAALGLDGKKKVPFDIQRVVFHEITKDAIVHAVQHPRGISEPLVDAQQARSILDYLVGFTLSPFLWKKIRYGLSAGRVQSVALRLICEREKEIQAFKEQEYWTIGAKLETAKKQGLTATLVEAHGKKLGKFDIPDREVAFGLYEKLGGKGEFPKQEGDDGATPLVVRTPANPEYRVDKVTKSERKRSPSPPFTTSTLQQEAARKLGFSAKKTMSTAQKLYEGIDVGEGAVGLITYMRTDSVALSNVALEDARQLITSLYGKEYALEKPRFFKNKSKNAQEAHEAVRPTYISKTPIEVKKFLTSDQFKLYDLIWKRTVACQMAEALLDQTSVEITAGAGFRFRVAGTVIRFAGFMKLYIEGVDDEAEDKEKEGTLPPMAEGDILKLQQLLPERHFTQPPPRYTEATLVKTLEEYGIGRPSTYASIMNTIIERKYARLDKKRFFPEDVGMVVSDLLTNHFNQYVDYNFTANLEEQLDMVSRGEKQWRPLLHEFWGPFINLLKLKEGEVSKSDLTTEATDEVCPECGKPLVVKLGKFGKFYACTGYPECRYIRPLDKETGEVVEPVVSEEVCDKCGSHMLIKDGRFGKYLACSAYPNCKNIQPLVKPKGTGITCTSCGKGELIEKKSRFGKLFYSCNRYPECKFALWDLPVQKPCPKCGFPLLVKKVYKREGEFLKCPKEGCDYQSNKE</sequence>
<dbReference type="InterPro" id="IPR005733">
    <property type="entry name" value="TopoI_bac-type"/>
</dbReference>
<dbReference type="SMART" id="SM00493">
    <property type="entry name" value="TOPRIM"/>
    <property type="match status" value="1"/>
</dbReference>
<dbReference type="NCBIfam" id="TIGR01051">
    <property type="entry name" value="topA_bact"/>
    <property type="match status" value="1"/>
</dbReference>
<reference evidence="11 12" key="1">
    <citation type="submission" date="2021-06" db="EMBL/GenBank/DDBJ databases">
        <title>Gemonas diversity in paddy soil.</title>
        <authorList>
            <person name="Liu G."/>
        </authorList>
    </citation>
    <scope>NUCLEOTIDE SEQUENCE [LARGE SCALE GENOMIC DNA]</scope>
    <source>
        <strain evidence="11 12">RG29</strain>
    </source>
</reference>
<keyword evidence="5" id="KW-0862">Zinc</keyword>
<protein>
    <recommendedName>
        <fullName evidence="7">DNA topoisomerase 1</fullName>
        <ecNumber evidence="7">5.6.2.1</ecNumber>
    </recommendedName>
    <alternativeName>
        <fullName evidence="7">DNA topoisomerase I</fullName>
    </alternativeName>
</protein>
<feature type="site" description="Interaction with DNA" evidence="7">
    <location>
        <position position="331"/>
    </location>
</feature>
<comment type="caution">
    <text evidence="7">Lacks conserved residue(s) required for the propagation of feature annotation.</text>
</comment>
<dbReference type="Pfam" id="PF01396">
    <property type="entry name" value="Zn_ribbon_Top1"/>
    <property type="match status" value="4"/>
</dbReference>
<dbReference type="PANTHER" id="PTHR42785:SF1">
    <property type="entry name" value="DNA TOPOISOMERASE"/>
    <property type="match status" value="1"/>
</dbReference>
<proteinExistence type="inferred from homology"/>
<dbReference type="Pfam" id="PF01751">
    <property type="entry name" value="Toprim"/>
    <property type="match status" value="1"/>
</dbReference>
<keyword evidence="4" id="KW-0863">Zinc-finger</keyword>
<keyword evidence="3" id="KW-0479">Metal-binding</keyword>
<keyword evidence="7" id="KW-0799">Topoisomerase</keyword>
<feature type="site" description="Interaction with DNA" evidence="7">
    <location>
        <position position="525"/>
    </location>
</feature>
<feature type="site" description="Interaction with DNA" evidence="7">
    <location>
        <position position="33"/>
    </location>
</feature>
<evidence type="ECO:0000256" key="2">
    <source>
        <dbReference type="ARBA" id="ARBA00009446"/>
    </source>
</evidence>
<dbReference type="Proteomes" id="UP000683493">
    <property type="component" value="Chromosome"/>
</dbReference>
<name>A0ABX8JKK8_9BACT</name>
<evidence type="ECO:0000256" key="5">
    <source>
        <dbReference type="ARBA" id="ARBA00022833"/>
    </source>
</evidence>